<comment type="subcellular location">
    <subcellularLocation>
        <location evidence="3">Cytoplasm</location>
    </subcellularLocation>
</comment>
<dbReference type="EMBL" id="CAJVPJ010001136">
    <property type="protein sequence ID" value="CAG8577394.1"/>
    <property type="molecule type" value="Genomic_DNA"/>
</dbReference>
<dbReference type="AlphaFoldDB" id="A0A9N9BQK2"/>
<comment type="caution">
    <text evidence="14">The sequence shown here is derived from an EMBL/GenBank/DDBJ whole genome shotgun (WGS) entry which is preliminary data.</text>
</comment>
<comment type="cofactor">
    <cofactor evidence="2">
        <name>pyridoxal 5'-phosphate</name>
        <dbReference type="ChEBI" id="CHEBI:597326"/>
    </cofactor>
</comment>
<feature type="compositionally biased region" description="Pro residues" evidence="12">
    <location>
        <begin position="349"/>
        <end position="376"/>
    </location>
</feature>
<evidence type="ECO:0000256" key="2">
    <source>
        <dbReference type="ARBA" id="ARBA00001933"/>
    </source>
</evidence>
<keyword evidence="10" id="KW-0808">Transferase</keyword>
<sequence>MAKYAEGYPNSRYYQGCKYVDKIESLAIELAKKLFGAEHANVQPHSGAQANQAVYLALLRPGDTILSLDLLAGGHLTHGAKVNFSGTIYKIYCYNLDPDTQKLDYEKIRKKAREVRPKLIIAGYSSYSLKIDFAKFREIADEVGAFLLADIAHVAGLVATDLFPNPVPHADVITFTTQKTLRGPRGGVILSKKELGEKIDRAVFPGNQGGPNIATIAAKSQCFSKASQPEFKKYQKKVLENAKTMADYFLEKEIKVISGGTETHLLVIDTKTGYNLTGKEAAQILEKTKINASDCNFFRKETNFPGAFTLAILAEPEVLVLTGKEKSIKFLQKNDPLLNGEELKNDNPSPMPTDPPKPVLPYSPPTPTLPPDPIIPPKENLKPESDNSNKGETNFKKLNEKVV</sequence>
<accession>A0A9N9BQK2</accession>
<dbReference type="InterPro" id="IPR015422">
    <property type="entry name" value="PyrdxlP-dep_Trfase_small"/>
</dbReference>
<dbReference type="InterPro" id="IPR039429">
    <property type="entry name" value="SHMT-like_dom"/>
</dbReference>
<organism evidence="14 15">
    <name type="scientific">Paraglomus occultum</name>
    <dbReference type="NCBI Taxonomy" id="144539"/>
    <lineage>
        <taxon>Eukaryota</taxon>
        <taxon>Fungi</taxon>
        <taxon>Fungi incertae sedis</taxon>
        <taxon>Mucoromycota</taxon>
        <taxon>Glomeromycotina</taxon>
        <taxon>Glomeromycetes</taxon>
        <taxon>Paraglomerales</taxon>
        <taxon>Paraglomeraceae</taxon>
        <taxon>Paraglomus</taxon>
    </lineage>
</organism>
<evidence type="ECO:0000259" key="13">
    <source>
        <dbReference type="Pfam" id="PF00464"/>
    </source>
</evidence>
<keyword evidence="9" id="KW-0554">One-carbon metabolism</keyword>
<evidence type="ECO:0000256" key="9">
    <source>
        <dbReference type="ARBA" id="ARBA00022563"/>
    </source>
</evidence>
<evidence type="ECO:0000256" key="10">
    <source>
        <dbReference type="ARBA" id="ARBA00022679"/>
    </source>
</evidence>
<comment type="catalytic activity">
    <reaction evidence="1">
        <text>(6R)-5,10-methylene-5,6,7,8-tetrahydrofolate + glycine + H2O = (6S)-5,6,7,8-tetrahydrofolate + L-serine</text>
        <dbReference type="Rhea" id="RHEA:15481"/>
        <dbReference type="ChEBI" id="CHEBI:15377"/>
        <dbReference type="ChEBI" id="CHEBI:15636"/>
        <dbReference type="ChEBI" id="CHEBI:33384"/>
        <dbReference type="ChEBI" id="CHEBI:57305"/>
        <dbReference type="ChEBI" id="CHEBI:57453"/>
        <dbReference type="EC" id="2.1.2.1"/>
    </reaction>
</comment>
<dbReference type="GO" id="GO:0019264">
    <property type="term" value="P:glycine biosynthetic process from serine"/>
    <property type="evidence" value="ECO:0007669"/>
    <property type="project" value="InterPro"/>
</dbReference>
<gene>
    <name evidence="14" type="ORF">POCULU_LOCUS6309</name>
</gene>
<evidence type="ECO:0000313" key="15">
    <source>
        <dbReference type="Proteomes" id="UP000789572"/>
    </source>
</evidence>
<protein>
    <recommendedName>
        <fullName evidence="7">glycine hydroxymethyltransferase</fullName>
        <ecNumber evidence="7">2.1.2.1</ecNumber>
    </recommendedName>
</protein>
<dbReference type="InterPro" id="IPR049943">
    <property type="entry name" value="Ser_HO-MeTrfase-like"/>
</dbReference>
<evidence type="ECO:0000256" key="1">
    <source>
        <dbReference type="ARBA" id="ARBA00001528"/>
    </source>
</evidence>
<dbReference type="SUPFAM" id="SSF53383">
    <property type="entry name" value="PLP-dependent transferases"/>
    <property type="match status" value="1"/>
</dbReference>
<keyword evidence="15" id="KW-1185">Reference proteome</keyword>
<feature type="domain" description="Serine hydroxymethyltransferase-like" evidence="13">
    <location>
        <begin position="2"/>
        <end position="293"/>
    </location>
</feature>
<evidence type="ECO:0000256" key="5">
    <source>
        <dbReference type="ARBA" id="ARBA00006376"/>
    </source>
</evidence>
<proteinExistence type="inferred from homology"/>
<evidence type="ECO:0000256" key="4">
    <source>
        <dbReference type="ARBA" id="ARBA00004777"/>
    </source>
</evidence>
<dbReference type="Gene3D" id="3.90.1150.10">
    <property type="entry name" value="Aspartate Aminotransferase, domain 1"/>
    <property type="match status" value="1"/>
</dbReference>
<dbReference type="CDD" id="cd00378">
    <property type="entry name" value="SHMT"/>
    <property type="match status" value="1"/>
</dbReference>
<dbReference type="PANTHER" id="PTHR11680">
    <property type="entry name" value="SERINE HYDROXYMETHYLTRANSFERASE"/>
    <property type="match status" value="1"/>
</dbReference>
<feature type="region of interest" description="Disordered" evidence="12">
    <location>
        <begin position="338"/>
        <end position="403"/>
    </location>
</feature>
<comment type="similarity">
    <text evidence="5">Belongs to the SHMT family.</text>
</comment>
<reference evidence="14" key="1">
    <citation type="submission" date="2021-06" db="EMBL/GenBank/DDBJ databases">
        <authorList>
            <person name="Kallberg Y."/>
            <person name="Tangrot J."/>
            <person name="Rosling A."/>
        </authorList>
    </citation>
    <scope>NUCLEOTIDE SEQUENCE</scope>
    <source>
        <strain evidence="14">IA702</strain>
    </source>
</reference>
<feature type="compositionally biased region" description="Basic and acidic residues" evidence="12">
    <location>
        <begin position="379"/>
        <end position="403"/>
    </location>
</feature>
<comment type="subunit">
    <text evidence="6">Homodimer.</text>
</comment>
<dbReference type="PANTHER" id="PTHR11680:SF35">
    <property type="entry name" value="SERINE HYDROXYMETHYLTRANSFERASE 1"/>
    <property type="match status" value="1"/>
</dbReference>
<comment type="pathway">
    <text evidence="4">One-carbon metabolism; tetrahydrofolate interconversion.</text>
</comment>
<evidence type="ECO:0000313" key="14">
    <source>
        <dbReference type="EMBL" id="CAG8577394.1"/>
    </source>
</evidence>
<dbReference type="Pfam" id="PF00464">
    <property type="entry name" value="SHMT"/>
    <property type="match status" value="1"/>
</dbReference>
<dbReference type="GO" id="GO:0030170">
    <property type="term" value="F:pyridoxal phosphate binding"/>
    <property type="evidence" value="ECO:0007669"/>
    <property type="project" value="InterPro"/>
</dbReference>
<evidence type="ECO:0000256" key="3">
    <source>
        <dbReference type="ARBA" id="ARBA00004496"/>
    </source>
</evidence>
<evidence type="ECO:0000256" key="6">
    <source>
        <dbReference type="ARBA" id="ARBA00011738"/>
    </source>
</evidence>
<keyword evidence="8" id="KW-0963">Cytoplasm</keyword>
<dbReference type="GO" id="GO:0005829">
    <property type="term" value="C:cytosol"/>
    <property type="evidence" value="ECO:0007669"/>
    <property type="project" value="TreeGrafter"/>
</dbReference>
<dbReference type="FunFam" id="3.40.640.10:FF:000001">
    <property type="entry name" value="Serine hydroxymethyltransferase"/>
    <property type="match status" value="1"/>
</dbReference>
<dbReference type="Gene3D" id="3.40.640.10">
    <property type="entry name" value="Type I PLP-dependent aspartate aminotransferase-like (Major domain)"/>
    <property type="match status" value="1"/>
</dbReference>
<dbReference type="GO" id="GO:0035999">
    <property type="term" value="P:tetrahydrofolate interconversion"/>
    <property type="evidence" value="ECO:0007669"/>
    <property type="project" value="InterPro"/>
</dbReference>
<dbReference type="GO" id="GO:0004372">
    <property type="term" value="F:glycine hydroxymethyltransferase activity"/>
    <property type="evidence" value="ECO:0007669"/>
    <property type="project" value="UniProtKB-EC"/>
</dbReference>
<dbReference type="Proteomes" id="UP000789572">
    <property type="component" value="Unassembled WGS sequence"/>
</dbReference>
<evidence type="ECO:0000256" key="7">
    <source>
        <dbReference type="ARBA" id="ARBA00012256"/>
    </source>
</evidence>
<dbReference type="NCBIfam" id="NF000586">
    <property type="entry name" value="PRK00011.1"/>
    <property type="match status" value="1"/>
</dbReference>
<evidence type="ECO:0000256" key="11">
    <source>
        <dbReference type="ARBA" id="ARBA00022898"/>
    </source>
</evidence>
<dbReference type="OrthoDB" id="10265628at2759"/>
<dbReference type="InterPro" id="IPR001085">
    <property type="entry name" value="Ser_HO-MeTrfase"/>
</dbReference>
<keyword evidence="11" id="KW-0663">Pyridoxal phosphate</keyword>
<evidence type="ECO:0000256" key="12">
    <source>
        <dbReference type="SAM" id="MobiDB-lite"/>
    </source>
</evidence>
<evidence type="ECO:0000256" key="8">
    <source>
        <dbReference type="ARBA" id="ARBA00022490"/>
    </source>
</evidence>
<dbReference type="InterPro" id="IPR015424">
    <property type="entry name" value="PyrdxlP-dep_Trfase"/>
</dbReference>
<dbReference type="EC" id="2.1.2.1" evidence="7"/>
<name>A0A9N9BQK2_9GLOM</name>
<dbReference type="InterPro" id="IPR015421">
    <property type="entry name" value="PyrdxlP-dep_Trfase_major"/>
</dbReference>